<feature type="domain" description="Zinc beta-ribbon finger putative" evidence="2">
    <location>
        <begin position="4"/>
        <end position="66"/>
    </location>
</feature>
<dbReference type="EMBL" id="MAHS01000010">
    <property type="protein sequence ID" value="OPB48981.1"/>
    <property type="molecule type" value="Genomic_DNA"/>
</dbReference>
<evidence type="ECO:0000259" key="2">
    <source>
        <dbReference type="Pfam" id="PF21957"/>
    </source>
</evidence>
<reference evidence="3 5" key="1">
    <citation type="submission" date="2016-02" db="EMBL/GenBank/DDBJ databases">
        <authorList>
            <person name="Nicholson A.C."/>
            <person name="Humrighouse B.W."/>
            <person name="Loparev V."/>
            <person name="Emery B."/>
            <person name="Graziano J."/>
            <person name="McQuiston J.R."/>
        </authorList>
    </citation>
    <scope>NUCLEOTIDE SEQUENCE [LARGE SCALE GENOMIC DNA]</scope>
    <source>
        <strain evidence="3 5">E6809</strain>
    </source>
</reference>
<dbReference type="InterPro" id="IPR047731">
    <property type="entry name" value="Zinc_ribbon_put"/>
</dbReference>
<gene>
    <name evidence="3" type="ORF">AYC66_00455</name>
    <name evidence="4" type="ORF">BAY09_02785</name>
</gene>
<organism evidence="4">
    <name type="scientific">Elizabethkingia anophelis</name>
    <dbReference type="NCBI Taxonomy" id="1117645"/>
    <lineage>
        <taxon>Bacteria</taxon>
        <taxon>Pseudomonadati</taxon>
        <taxon>Bacteroidota</taxon>
        <taxon>Flavobacteriia</taxon>
        <taxon>Flavobacteriales</taxon>
        <taxon>Weeksellaceae</taxon>
        <taxon>Elizabethkingia</taxon>
    </lineage>
</organism>
<dbReference type="Pfam" id="PF19898">
    <property type="entry name" value="DUF6371"/>
    <property type="match status" value="1"/>
</dbReference>
<proteinExistence type="predicted"/>
<evidence type="ECO:0000313" key="3">
    <source>
        <dbReference type="EMBL" id="AQX49245.1"/>
    </source>
</evidence>
<evidence type="ECO:0008006" key="6">
    <source>
        <dbReference type="Google" id="ProtNLM"/>
    </source>
</evidence>
<dbReference type="Pfam" id="PF21957">
    <property type="entry name" value="Zn_ribbon_16"/>
    <property type="match status" value="1"/>
</dbReference>
<evidence type="ECO:0000259" key="1">
    <source>
        <dbReference type="Pfam" id="PF19898"/>
    </source>
</evidence>
<dbReference type="EMBL" id="CP014339">
    <property type="protein sequence ID" value="AQX49245.1"/>
    <property type="molecule type" value="Genomic_DNA"/>
</dbReference>
<sequence>MKQFRFSLQKYNGQKTRFICPDCGRKELTRYIDNETRSYVDEQVGKCNRIEKCGYHYTPKQFFENSGNIVQHFTRKMPKIIEKPTWYADENILLESLHSKTQTSNLYQFLIQYFDRHRVAETFRKYLVGVSKKWQNSIIFWQIDLDYKIRAGKIMQYNSVTGRRDKYKFSWIKNSDENFEMKQVFFGLHLLNHYKNYTVGIVESEKTAMLCDLFFDEGIVWLSSGGLQGITERKMKDLKERRVILFPDLSTKNSKIKAYDEWKKKAKIIGENLKMNIKINTYLNLYSSIEEQNNQEDLGDFILRNSKQNV</sequence>
<dbReference type="AlphaFoldDB" id="A0A494J493"/>
<dbReference type="InterPro" id="IPR045951">
    <property type="entry name" value="DUF6371"/>
</dbReference>
<name>A0A494J493_9FLAO</name>
<feature type="domain" description="DUF6371" evidence="1">
    <location>
        <begin position="104"/>
        <end position="249"/>
    </location>
</feature>
<dbReference type="NCBIfam" id="NF040506">
    <property type="entry name" value="PG0870_Nterm"/>
    <property type="match status" value="1"/>
</dbReference>
<evidence type="ECO:0000313" key="5">
    <source>
        <dbReference type="Proteomes" id="UP000189738"/>
    </source>
</evidence>
<dbReference type="RefSeq" id="WP_078720214.1">
    <property type="nucleotide sequence ID" value="NZ_CP014339.1"/>
</dbReference>
<accession>A0A494J493</accession>
<protein>
    <recommendedName>
        <fullName evidence="6">DNA primase</fullName>
    </recommendedName>
</protein>
<dbReference type="Proteomes" id="UP000189738">
    <property type="component" value="Chromosome"/>
</dbReference>
<evidence type="ECO:0000313" key="4">
    <source>
        <dbReference type="EMBL" id="OPB48981.1"/>
    </source>
</evidence>
<reference evidence="4" key="2">
    <citation type="submission" date="2016-06" db="EMBL/GenBank/DDBJ databases">
        <authorList>
            <person name="Nicholson A.C."/>
        </authorList>
    </citation>
    <scope>NUCLEOTIDE SEQUENCE [LARGE SCALE GENOMIC DNA]</scope>
    <source>
        <strain evidence="4">E6809</strain>
    </source>
</reference>